<dbReference type="EMBL" id="MFEN01000003">
    <property type="protein sequence ID" value="OGE84587.1"/>
    <property type="molecule type" value="Genomic_DNA"/>
</dbReference>
<keyword evidence="1" id="KW-1133">Transmembrane helix</keyword>
<comment type="caution">
    <text evidence="2">The sequence shown here is derived from an EMBL/GenBank/DDBJ whole genome shotgun (WGS) entry which is preliminary data.</text>
</comment>
<protein>
    <submittedName>
        <fullName evidence="2">Uncharacterized protein</fullName>
    </submittedName>
</protein>
<reference evidence="2 3" key="1">
    <citation type="journal article" date="2016" name="Nat. Commun.">
        <title>Thousands of microbial genomes shed light on interconnected biogeochemical processes in an aquifer system.</title>
        <authorList>
            <person name="Anantharaman K."/>
            <person name="Brown C.T."/>
            <person name="Hug L.A."/>
            <person name="Sharon I."/>
            <person name="Castelle C.J."/>
            <person name="Probst A.J."/>
            <person name="Thomas B.C."/>
            <person name="Singh A."/>
            <person name="Wilkins M.J."/>
            <person name="Karaoz U."/>
            <person name="Brodie E.L."/>
            <person name="Williams K.H."/>
            <person name="Hubbard S.S."/>
            <person name="Banfield J.F."/>
        </authorList>
    </citation>
    <scope>NUCLEOTIDE SEQUENCE [LARGE SCALE GENOMIC DNA]</scope>
</reference>
<feature type="transmembrane region" description="Helical" evidence="1">
    <location>
        <begin position="18"/>
        <end position="37"/>
    </location>
</feature>
<proteinExistence type="predicted"/>
<accession>A0A1F5P3Q5</accession>
<dbReference type="Proteomes" id="UP000176339">
    <property type="component" value="Unassembled WGS sequence"/>
</dbReference>
<name>A0A1F5P3Q5_9BACT</name>
<evidence type="ECO:0000256" key="1">
    <source>
        <dbReference type="SAM" id="Phobius"/>
    </source>
</evidence>
<keyword evidence="1" id="KW-0472">Membrane</keyword>
<gene>
    <name evidence="2" type="ORF">A2846_03610</name>
</gene>
<dbReference type="AlphaFoldDB" id="A0A1F5P3Q5"/>
<evidence type="ECO:0000313" key="2">
    <source>
        <dbReference type="EMBL" id="OGE84587.1"/>
    </source>
</evidence>
<keyword evidence="1" id="KW-0812">Transmembrane</keyword>
<evidence type="ECO:0000313" key="3">
    <source>
        <dbReference type="Proteomes" id="UP000176339"/>
    </source>
</evidence>
<organism evidence="2 3">
    <name type="scientific">Candidatus Doudnabacteria bacterium RIFCSPHIGHO2_01_FULL_49_9</name>
    <dbReference type="NCBI Taxonomy" id="1817827"/>
    <lineage>
        <taxon>Bacteria</taxon>
        <taxon>Candidatus Doudnaibacteriota</taxon>
    </lineage>
</organism>
<sequence>MSDLELLVPEFEYRPKGIVWHIVFGILATSAAALAWFFGDRTFTTLIAVIWMILIMRQFKKPALVTLRIDDKGLSIGTKTWEYKELKNFSIAEIETKKRLVITPSGRFQVAIKIPISDPSSVAAKLNHYLSQVEYEESLLESLARMLRI</sequence>